<dbReference type="AlphaFoldDB" id="A0A0Q0E1H1"/>
<dbReference type="Proteomes" id="UP000050317">
    <property type="component" value="Unassembled WGS sequence"/>
</dbReference>
<reference evidence="1 2" key="1">
    <citation type="submission" date="2015-09" db="EMBL/GenBank/DDBJ databases">
        <title>Genome announcement of multiple Pseudomonas syringae strains.</title>
        <authorList>
            <person name="Thakur S."/>
            <person name="Wang P.W."/>
            <person name="Gong Y."/>
            <person name="Weir B.S."/>
            <person name="Guttman D.S."/>
        </authorList>
    </citation>
    <scope>NUCLEOTIDE SEQUENCE [LARGE SCALE GENOMIC DNA]</scope>
    <source>
        <strain evidence="1 2">ICMP3963</strain>
    </source>
</reference>
<gene>
    <name evidence="1" type="ORF">ALO40_101488</name>
</gene>
<comment type="caution">
    <text evidence="1">The sequence shown here is derived from an EMBL/GenBank/DDBJ whole genome shotgun (WGS) entry which is preliminary data.</text>
</comment>
<dbReference type="PATRIC" id="fig|251703.9.peg.745"/>
<protein>
    <submittedName>
        <fullName evidence="1">Uncharacterized protein</fullName>
    </submittedName>
</protein>
<sequence>MSFNWSIYSTSCVVPVALIQRRCNSPLAALIMQETALRERNRGVPI</sequence>
<accession>A0A0Q0E1H1</accession>
<evidence type="ECO:0000313" key="1">
    <source>
        <dbReference type="EMBL" id="KPZ14775.1"/>
    </source>
</evidence>
<evidence type="ECO:0000313" key="2">
    <source>
        <dbReference type="Proteomes" id="UP000050317"/>
    </source>
</evidence>
<name>A0A0Q0E1H1_9PSED</name>
<dbReference type="EMBL" id="LJRR01000246">
    <property type="protein sequence ID" value="KPZ14775.1"/>
    <property type="molecule type" value="Genomic_DNA"/>
</dbReference>
<organism evidence="1 2">
    <name type="scientific">Pseudomonas syringae pv. viburni</name>
    <dbReference type="NCBI Taxonomy" id="251703"/>
    <lineage>
        <taxon>Bacteria</taxon>
        <taxon>Pseudomonadati</taxon>
        <taxon>Pseudomonadota</taxon>
        <taxon>Gammaproteobacteria</taxon>
        <taxon>Pseudomonadales</taxon>
        <taxon>Pseudomonadaceae</taxon>
        <taxon>Pseudomonas</taxon>
    </lineage>
</organism>
<proteinExistence type="predicted"/>